<name>A0AAV4MPS6_CAEEX</name>
<comment type="caution">
    <text evidence="1">The sequence shown here is derived from an EMBL/GenBank/DDBJ whole genome shotgun (WGS) entry which is preliminary data.</text>
</comment>
<organism evidence="1 2">
    <name type="scientific">Caerostris extrusa</name>
    <name type="common">Bark spider</name>
    <name type="synonym">Caerostris bankana</name>
    <dbReference type="NCBI Taxonomy" id="172846"/>
    <lineage>
        <taxon>Eukaryota</taxon>
        <taxon>Metazoa</taxon>
        <taxon>Ecdysozoa</taxon>
        <taxon>Arthropoda</taxon>
        <taxon>Chelicerata</taxon>
        <taxon>Arachnida</taxon>
        <taxon>Araneae</taxon>
        <taxon>Araneomorphae</taxon>
        <taxon>Entelegynae</taxon>
        <taxon>Araneoidea</taxon>
        <taxon>Araneidae</taxon>
        <taxon>Caerostris</taxon>
    </lineage>
</organism>
<proteinExistence type="predicted"/>
<evidence type="ECO:0000313" key="1">
    <source>
        <dbReference type="EMBL" id="GIX73481.1"/>
    </source>
</evidence>
<sequence>MLGVALDLNEEKFTFNARRIPDDVLSGISAVSAFCGAILPSLAQRKSPEIVCEGGFDELGSMRIRHRHVYCDVMGSGGLKMNGQRIVRDVGQWISVFFFNLENSVNHIVQGNVNEKAIGWKNIRCSKILKFLILDDGMIGLLDITLGCRTNSCFRCFTRNPASDVKSKTSSFIAGMGIFRCLS</sequence>
<gene>
    <name evidence="1" type="ORF">CEXT_584411</name>
</gene>
<dbReference type="Proteomes" id="UP001054945">
    <property type="component" value="Unassembled WGS sequence"/>
</dbReference>
<evidence type="ECO:0000313" key="2">
    <source>
        <dbReference type="Proteomes" id="UP001054945"/>
    </source>
</evidence>
<keyword evidence="2" id="KW-1185">Reference proteome</keyword>
<dbReference type="AlphaFoldDB" id="A0AAV4MPS6"/>
<accession>A0AAV4MPS6</accession>
<protein>
    <submittedName>
        <fullName evidence="1">Uncharacterized protein</fullName>
    </submittedName>
</protein>
<dbReference type="EMBL" id="BPLR01002416">
    <property type="protein sequence ID" value="GIX73481.1"/>
    <property type="molecule type" value="Genomic_DNA"/>
</dbReference>
<reference evidence="1 2" key="1">
    <citation type="submission" date="2021-06" db="EMBL/GenBank/DDBJ databases">
        <title>Caerostris extrusa draft genome.</title>
        <authorList>
            <person name="Kono N."/>
            <person name="Arakawa K."/>
        </authorList>
    </citation>
    <scope>NUCLEOTIDE SEQUENCE [LARGE SCALE GENOMIC DNA]</scope>
</reference>